<protein>
    <recommendedName>
        <fullName evidence="1">Acyl-CoA thioesterase 2 C-terminal domain-containing protein</fullName>
    </recommendedName>
</protein>
<dbReference type="GO" id="GO:0006637">
    <property type="term" value="P:acyl-CoA metabolic process"/>
    <property type="evidence" value="ECO:0007669"/>
    <property type="project" value="InterPro"/>
</dbReference>
<evidence type="ECO:0000313" key="2">
    <source>
        <dbReference type="EMBL" id="KRH00728.1"/>
    </source>
</evidence>
<accession>A0A0R0FCQ7</accession>
<keyword evidence="4" id="KW-1185">Reference proteome</keyword>
<dbReference type="Gramene" id="KRH00728">
    <property type="protein sequence ID" value="KRH00728"/>
    <property type="gene ID" value="GLYMA_18G232100"/>
</dbReference>
<evidence type="ECO:0000313" key="4">
    <source>
        <dbReference type="Proteomes" id="UP000008827"/>
    </source>
</evidence>
<name>A0A0R0FCQ7_SOYBN</name>
<dbReference type="Gene3D" id="3.10.129.10">
    <property type="entry name" value="Hotdog Thioesterase"/>
    <property type="match status" value="1"/>
</dbReference>
<dbReference type="CDD" id="cd03444">
    <property type="entry name" value="Thioesterase_II_repeat1"/>
    <property type="match status" value="1"/>
</dbReference>
<reference evidence="3" key="2">
    <citation type="submission" date="2018-02" db="UniProtKB">
        <authorList>
            <consortium name="EnsemblPlants"/>
        </authorList>
    </citation>
    <scope>IDENTIFICATION</scope>
    <source>
        <strain evidence="3">Williams 82</strain>
    </source>
</reference>
<dbReference type="EMBL" id="CM000851">
    <property type="protein sequence ID" value="KRH00728.1"/>
    <property type="molecule type" value="Genomic_DNA"/>
</dbReference>
<feature type="domain" description="Acyl-CoA thioesterase 2 C-terminal" evidence="1">
    <location>
        <begin position="6"/>
        <end position="60"/>
    </location>
</feature>
<dbReference type="SUPFAM" id="SSF54637">
    <property type="entry name" value="Thioesterase/thiol ester dehydrase-isomerase"/>
    <property type="match status" value="1"/>
</dbReference>
<dbReference type="PANTHER" id="PTHR11066:SF34">
    <property type="entry name" value="ACYL-COENZYME A THIOESTERASE 8"/>
    <property type="match status" value="1"/>
</dbReference>
<reference evidence="2 3" key="1">
    <citation type="journal article" date="2010" name="Nature">
        <title>Genome sequence of the palaeopolyploid soybean.</title>
        <authorList>
            <person name="Schmutz J."/>
            <person name="Cannon S.B."/>
            <person name="Schlueter J."/>
            <person name="Ma J."/>
            <person name="Mitros T."/>
            <person name="Nelson W."/>
            <person name="Hyten D.L."/>
            <person name="Song Q."/>
            <person name="Thelen J.J."/>
            <person name="Cheng J."/>
            <person name="Xu D."/>
            <person name="Hellsten U."/>
            <person name="May G.D."/>
            <person name="Yu Y."/>
            <person name="Sakurai T."/>
            <person name="Umezawa T."/>
            <person name="Bhattacharyya M.K."/>
            <person name="Sandhu D."/>
            <person name="Valliyodan B."/>
            <person name="Lindquist E."/>
            <person name="Peto M."/>
            <person name="Grant D."/>
            <person name="Shu S."/>
            <person name="Goodstein D."/>
            <person name="Barry K."/>
            <person name="Futrell-Griggs M."/>
            <person name="Abernathy B."/>
            <person name="Du J."/>
            <person name="Tian Z."/>
            <person name="Zhu L."/>
            <person name="Gill N."/>
            <person name="Joshi T."/>
            <person name="Libault M."/>
            <person name="Sethuraman A."/>
            <person name="Zhang X.-C."/>
            <person name="Shinozaki K."/>
            <person name="Nguyen H.T."/>
            <person name="Wing R.A."/>
            <person name="Cregan P."/>
            <person name="Specht J."/>
            <person name="Grimwood J."/>
            <person name="Rokhsar D."/>
            <person name="Stacey G."/>
            <person name="Shoemaker R.C."/>
            <person name="Jackson S.A."/>
        </authorList>
    </citation>
    <scope>NUCLEOTIDE SEQUENCE [LARGE SCALE GENOMIC DNA]</scope>
    <source>
        <strain evidence="3">cv. Williams 82</strain>
        <tissue evidence="2">Callus</tissue>
    </source>
</reference>
<dbReference type="InterPro" id="IPR003703">
    <property type="entry name" value="Acyl_CoA_thio"/>
</dbReference>
<dbReference type="Proteomes" id="UP000008827">
    <property type="component" value="Chromosome 18"/>
</dbReference>
<dbReference type="InterPro" id="IPR025652">
    <property type="entry name" value="TesB_C"/>
</dbReference>
<dbReference type="AlphaFoldDB" id="A0A0R0FCQ7"/>
<dbReference type="InterPro" id="IPR029069">
    <property type="entry name" value="HotDog_dom_sf"/>
</dbReference>
<dbReference type="OMA" id="GQMLNQK"/>
<dbReference type="SMR" id="A0A0R0FCQ7"/>
<gene>
    <name evidence="2" type="ORF">GLYMA_18G232100</name>
</gene>
<dbReference type="InParanoid" id="A0A0R0FCQ7"/>
<evidence type="ECO:0000259" key="1">
    <source>
        <dbReference type="Pfam" id="PF02551"/>
    </source>
</evidence>
<dbReference type="Pfam" id="PF02551">
    <property type="entry name" value="Acyl_CoA_thio"/>
    <property type="match status" value="1"/>
</dbReference>
<dbReference type="OrthoDB" id="68328at2759"/>
<organism evidence="2">
    <name type="scientific">Glycine max</name>
    <name type="common">Soybean</name>
    <name type="synonym">Glycine hispida</name>
    <dbReference type="NCBI Taxonomy" id="3847"/>
    <lineage>
        <taxon>Eukaryota</taxon>
        <taxon>Viridiplantae</taxon>
        <taxon>Streptophyta</taxon>
        <taxon>Embryophyta</taxon>
        <taxon>Tracheophyta</taxon>
        <taxon>Spermatophyta</taxon>
        <taxon>Magnoliopsida</taxon>
        <taxon>eudicotyledons</taxon>
        <taxon>Gunneridae</taxon>
        <taxon>Pentapetalae</taxon>
        <taxon>rosids</taxon>
        <taxon>fabids</taxon>
        <taxon>Fabales</taxon>
        <taxon>Fabaceae</taxon>
        <taxon>Papilionoideae</taxon>
        <taxon>50 kb inversion clade</taxon>
        <taxon>NPAAA clade</taxon>
        <taxon>indigoferoid/millettioid clade</taxon>
        <taxon>Phaseoleae</taxon>
        <taxon>Glycine</taxon>
        <taxon>Glycine subgen. Soja</taxon>
    </lineage>
</organism>
<proteinExistence type="predicted"/>
<dbReference type="EnsemblPlants" id="KRH00728">
    <property type="protein sequence ID" value="KRH00728"/>
    <property type="gene ID" value="GLYMA_18G232100"/>
</dbReference>
<sequence>MKARGVSLDHSMWFHRHLRADDWVLFVIFSPTSSNARGYVTGQMLNQKGELLVSVVQEGLMREVISANSAIKSNL</sequence>
<dbReference type="PANTHER" id="PTHR11066">
    <property type="entry name" value="ACYL-COA THIOESTERASE"/>
    <property type="match status" value="1"/>
</dbReference>
<reference evidence="2" key="3">
    <citation type="submission" date="2018-07" db="EMBL/GenBank/DDBJ databases">
        <title>WGS assembly of Glycine max.</title>
        <authorList>
            <person name="Schmutz J."/>
            <person name="Cannon S."/>
            <person name="Schlueter J."/>
            <person name="Ma J."/>
            <person name="Mitros T."/>
            <person name="Nelson W."/>
            <person name="Hyten D."/>
            <person name="Song Q."/>
            <person name="Thelen J."/>
            <person name="Cheng J."/>
            <person name="Xu D."/>
            <person name="Hellsten U."/>
            <person name="May G."/>
            <person name="Yu Y."/>
            <person name="Sakurai T."/>
            <person name="Umezawa T."/>
            <person name="Bhattacharyya M."/>
            <person name="Sandhu D."/>
            <person name="Valliyodan B."/>
            <person name="Lindquist E."/>
            <person name="Peto M."/>
            <person name="Grant D."/>
            <person name="Shu S."/>
            <person name="Goodstein D."/>
            <person name="Barry K."/>
            <person name="Futrell-Griggs M."/>
            <person name="Abernathy B."/>
            <person name="Du J."/>
            <person name="Tian Z."/>
            <person name="Zhu L."/>
            <person name="Gill N."/>
            <person name="Joshi T."/>
            <person name="Libault M."/>
            <person name="Sethuraman A."/>
            <person name="Zhang X."/>
            <person name="Shinozaki K."/>
            <person name="Nguyen H."/>
            <person name="Wing R."/>
            <person name="Cregan P."/>
            <person name="Specht J."/>
            <person name="Grimwood J."/>
            <person name="Rokhsar D."/>
            <person name="Stacey G."/>
            <person name="Shoemaker R."/>
            <person name="Jackson S."/>
        </authorList>
    </citation>
    <scope>NUCLEOTIDE SEQUENCE</scope>
    <source>
        <tissue evidence="2">Callus</tissue>
    </source>
</reference>
<dbReference type="GO" id="GO:0047617">
    <property type="term" value="F:fatty acyl-CoA hydrolase activity"/>
    <property type="evidence" value="ECO:0007669"/>
    <property type="project" value="InterPro"/>
</dbReference>
<evidence type="ECO:0000313" key="3">
    <source>
        <dbReference type="EnsemblPlants" id="KRH00728"/>
    </source>
</evidence>